<feature type="domain" description="Phage tail fibre protein N-terminal" evidence="2">
    <location>
        <begin position="4"/>
        <end position="157"/>
    </location>
</feature>
<dbReference type="InterPro" id="IPR022225">
    <property type="entry name" value="Phage_tail_fibre_N"/>
</dbReference>
<gene>
    <name evidence="3" type="ORF">CK498_02445</name>
</gene>
<evidence type="ECO:0000259" key="2">
    <source>
        <dbReference type="Pfam" id="PF12571"/>
    </source>
</evidence>
<evidence type="ECO:0000313" key="3">
    <source>
        <dbReference type="EMBL" id="PAU79250.1"/>
    </source>
</evidence>
<name>A0A2A2F373_9GAMM</name>
<protein>
    <recommendedName>
        <fullName evidence="2">Phage tail fibre protein N-terminal domain-containing protein</fullName>
    </recommendedName>
</protein>
<reference evidence="3 4" key="1">
    <citation type="submission" date="2017-08" db="EMBL/GenBank/DDBJ databases">
        <title>Halomonas alkalisoli sp. nov., isolated from saline alkaline soil.</title>
        <authorList>
            <person name="Wang D."/>
            <person name="Zhang G."/>
        </authorList>
    </citation>
    <scope>NUCLEOTIDE SEQUENCE [LARGE SCALE GENOMIC DNA]</scope>
    <source>
        <strain evidence="3 4">WRN001</strain>
    </source>
</reference>
<dbReference type="OrthoDB" id="9810174at2"/>
<evidence type="ECO:0000256" key="1">
    <source>
        <dbReference type="SAM" id="MobiDB-lite"/>
    </source>
</evidence>
<feature type="region of interest" description="Disordered" evidence="1">
    <location>
        <begin position="185"/>
        <end position="211"/>
    </location>
</feature>
<dbReference type="AlphaFoldDB" id="A0A2A2F373"/>
<dbReference type="Proteomes" id="UP000217771">
    <property type="component" value="Unassembled WGS sequence"/>
</dbReference>
<dbReference type="InterPro" id="IPR051934">
    <property type="entry name" value="Phage_Tail_Fiber_Structural"/>
</dbReference>
<feature type="compositionally biased region" description="Basic and acidic residues" evidence="1">
    <location>
        <begin position="198"/>
        <end position="210"/>
    </location>
</feature>
<dbReference type="PANTHER" id="PTHR35191:SF1">
    <property type="entry name" value="PROPHAGE SIDE TAIL FIBER PROTEIN HOMOLOG STFQ-RELATED"/>
    <property type="match status" value="1"/>
</dbReference>
<comment type="caution">
    <text evidence="3">The sequence shown here is derived from an EMBL/GenBank/DDBJ whole genome shotgun (WGS) entry which is preliminary data.</text>
</comment>
<dbReference type="PANTHER" id="PTHR35191">
    <property type="entry name" value="PROPHAGE SIDE TAIL FIBER PROTEIN HOMOLOG STFQ-RELATED"/>
    <property type="match status" value="1"/>
</dbReference>
<evidence type="ECO:0000313" key="4">
    <source>
        <dbReference type="Proteomes" id="UP000217771"/>
    </source>
</evidence>
<organism evidence="3 4">
    <name type="scientific">Halomonas salipaludis</name>
    <dbReference type="NCBI Taxonomy" id="2032625"/>
    <lineage>
        <taxon>Bacteria</taxon>
        <taxon>Pseudomonadati</taxon>
        <taxon>Pseudomonadota</taxon>
        <taxon>Gammaproteobacteria</taxon>
        <taxon>Oceanospirillales</taxon>
        <taxon>Halomonadaceae</taxon>
        <taxon>Halomonas</taxon>
    </lineage>
</organism>
<dbReference type="Pfam" id="PF12571">
    <property type="entry name" value="Phage_tail_fib"/>
    <property type="match status" value="1"/>
</dbReference>
<accession>A0A2A2F373</accession>
<keyword evidence="4" id="KW-1185">Reference proteome</keyword>
<dbReference type="EMBL" id="NSKB01000001">
    <property type="protein sequence ID" value="PAU79250.1"/>
    <property type="molecule type" value="Genomic_DNA"/>
</dbReference>
<sequence length="234" mass="25566">MEAMAEYYTILTDIGRAKLAAAQAGGDPVRLATIHAGTGGGDNYYDTYGREELEALDALVDEVWDDPINLLKVDDNNPHWVIAEGVVPASDGGWMIREVGLKDIDGDLIVIGRYPPTYKPLLTDGAAQDLKIRAISEWSNAELVEIVVDPTVVMASQSYVHEYTDQRVGELLEEEDPEKALASKAYSDTAAGQAETAAKQHTDERIDPVDRQTGTPYRVVVVDGVLCIEDMTEE</sequence>
<proteinExistence type="predicted"/>